<dbReference type="SMART" id="SM00422">
    <property type="entry name" value="HTH_MERR"/>
    <property type="match status" value="1"/>
</dbReference>
<organism evidence="4 5">
    <name type="scientific">Alteraurantiacibacter palmitatis</name>
    <dbReference type="NCBI Taxonomy" id="2054628"/>
    <lineage>
        <taxon>Bacteria</taxon>
        <taxon>Pseudomonadati</taxon>
        <taxon>Pseudomonadota</taxon>
        <taxon>Alphaproteobacteria</taxon>
        <taxon>Sphingomonadales</taxon>
        <taxon>Erythrobacteraceae</taxon>
        <taxon>Alteraurantiacibacter</taxon>
    </lineage>
</organism>
<dbReference type="RefSeq" id="WP_336924680.1">
    <property type="nucleotide sequence ID" value="NZ_JBANRO010000001.1"/>
</dbReference>
<sequence>MDAGTLADAGIITGNGDHRGIQDVARELGITPRTLRFYEDNGLISPQRVGSTRIYSRRDVGRMQLILRGKRLGFTIREIREFLDLYDTDPSHREQMEHLLTRVRERLDSLMQQRAALEETMAELRQIEAEALERIAGKGLRKTG</sequence>
<dbReference type="EMBL" id="JBHRST010000022">
    <property type="protein sequence ID" value="MFC3098957.1"/>
    <property type="molecule type" value="Genomic_DNA"/>
</dbReference>
<dbReference type="InterPro" id="IPR047057">
    <property type="entry name" value="MerR_fam"/>
</dbReference>
<dbReference type="InterPro" id="IPR009061">
    <property type="entry name" value="DNA-bd_dom_put_sf"/>
</dbReference>
<feature type="coiled-coil region" evidence="2">
    <location>
        <begin position="93"/>
        <end position="134"/>
    </location>
</feature>
<dbReference type="GO" id="GO:0003677">
    <property type="term" value="F:DNA binding"/>
    <property type="evidence" value="ECO:0007669"/>
    <property type="project" value="UniProtKB-KW"/>
</dbReference>
<dbReference type="PANTHER" id="PTHR30204">
    <property type="entry name" value="REDOX-CYCLING DRUG-SENSING TRANSCRIPTIONAL ACTIVATOR SOXR"/>
    <property type="match status" value="1"/>
</dbReference>
<feature type="domain" description="HTH merR-type" evidence="3">
    <location>
        <begin position="21"/>
        <end position="85"/>
    </location>
</feature>
<dbReference type="SUPFAM" id="SSF46955">
    <property type="entry name" value="Putative DNA-binding domain"/>
    <property type="match status" value="1"/>
</dbReference>
<keyword evidence="1 4" id="KW-0238">DNA-binding</keyword>
<dbReference type="Proteomes" id="UP001595456">
    <property type="component" value="Unassembled WGS sequence"/>
</dbReference>
<evidence type="ECO:0000259" key="3">
    <source>
        <dbReference type="PROSITE" id="PS50937"/>
    </source>
</evidence>
<dbReference type="Gene3D" id="1.10.1660.10">
    <property type="match status" value="1"/>
</dbReference>
<evidence type="ECO:0000256" key="2">
    <source>
        <dbReference type="SAM" id="Coils"/>
    </source>
</evidence>
<keyword evidence="2" id="KW-0175">Coiled coil</keyword>
<accession>A0ABV7EBH8</accession>
<dbReference type="PROSITE" id="PS50937">
    <property type="entry name" value="HTH_MERR_2"/>
    <property type="match status" value="1"/>
</dbReference>
<comment type="caution">
    <text evidence="4">The sequence shown here is derived from an EMBL/GenBank/DDBJ whole genome shotgun (WGS) entry which is preliminary data.</text>
</comment>
<reference evidence="5" key="1">
    <citation type="journal article" date="2019" name="Int. J. Syst. Evol. Microbiol.">
        <title>The Global Catalogue of Microorganisms (GCM) 10K type strain sequencing project: providing services to taxonomists for standard genome sequencing and annotation.</title>
        <authorList>
            <consortium name="The Broad Institute Genomics Platform"/>
            <consortium name="The Broad Institute Genome Sequencing Center for Infectious Disease"/>
            <person name="Wu L."/>
            <person name="Ma J."/>
        </authorList>
    </citation>
    <scope>NUCLEOTIDE SEQUENCE [LARGE SCALE GENOMIC DNA]</scope>
    <source>
        <strain evidence="5">KCTC 52607</strain>
    </source>
</reference>
<dbReference type="CDD" id="cd04776">
    <property type="entry name" value="HTH_GnyR"/>
    <property type="match status" value="1"/>
</dbReference>
<protein>
    <submittedName>
        <fullName evidence="4">MerR family DNA-binding transcriptional regulator</fullName>
    </submittedName>
</protein>
<evidence type="ECO:0000313" key="5">
    <source>
        <dbReference type="Proteomes" id="UP001595456"/>
    </source>
</evidence>
<dbReference type="InterPro" id="IPR000551">
    <property type="entry name" value="MerR-type_HTH_dom"/>
</dbReference>
<gene>
    <name evidence="4" type="ORF">ACFODU_14265</name>
</gene>
<dbReference type="Pfam" id="PF13411">
    <property type="entry name" value="MerR_1"/>
    <property type="match status" value="1"/>
</dbReference>
<proteinExistence type="predicted"/>
<keyword evidence="5" id="KW-1185">Reference proteome</keyword>
<name>A0ABV7EBH8_9SPHN</name>
<evidence type="ECO:0000313" key="4">
    <source>
        <dbReference type="EMBL" id="MFC3098957.1"/>
    </source>
</evidence>
<evidence type="ECO:0000256" key="1">
    <source>
        <dbReference type="ARBA" id="ARBA00023125"/>
    </source>
</evidence>
<dbReference type="PANTHER" id="PTHR30204:SF58">
    <property type="entry name" value="HTH-TYPE TRANSCRIPTIONAL REGULATOR YFMP"/>
    <property type="match status" value="1"/>
</dbReference>